<dbReference type="AlphaFoldDB" id="A0A5N5F0F9"/>
<evidence type="ECO:0000313" key="2">
    <source>
        <dbReference type="Proteomes" id="UP000327157"/>
    </source>
</evidence>
<gene>
    <name evidence="1" type="ORF">D8674_031905</name>
</gene>
<dbReference type="EMBL" id="SMOL01000781">
    <property type="protein sequence ID" value="KAB2596455.1"/>
    <property type="molecule type" value="Genomic_DNA"/>
</dbReference>
<reference evidence="1 2" key="1">
    <citation type="submission" date="2019-09" db="EMBL/GenBank/DDBJ databases">
        <authorList>
            <person name="Ou C."/>
        </authorList>
    </citation>
    <scope>NUCLEOTIDE SEQUENCE [LARGE SCALE GENOMIC DNA]</scope>
    <source>
        <strain evidence="1">S2</strain>
        <tissue evidence="1">Leaf</tissue>
    </source>
</reference>
<reference evidence="2" key="2">
    <citation type="submission" date="2019-10" db="EMBL/GenBank/DDBJ databases">
        <title>A de novo genome assembly of a pear dwarfing rootstock.</title>
        <authorList>
            <person name="Wang F."/>
            <person name="Wang J."/>
            <person name="Li S."/>
            <person name="Zhang Y."/>
            <person name="Fang M."/>
            <person name="Ma L."/>
            <person name="Zhao Y."/>
            <person name="Jiang S."/>
        </authorList>
    </citation>
    <scope>NUCLEOTIDE SEQUENCE [LARGE SCALE GENOMIC DNA]</scope>
</reference>
<accession>A0A5N5F0F9</accession>
<sequence>MGDAWFLNSPEEPLEFVLADQGFGVWELALFDPPEMMRCRYSTTSSEVFVAGHSQPDMAELVEAAARLYIICSEWGVNM</sequence>
<keyword evidence="2" id="KW-1185">Reference proteome</keyword>
<name>A0A5N5F0F9_9ROSA</name>
<dbReference type="OrthoDB" id="1736693at2759"/>
<comment type="caution">
    <text evidence="1">The sequence shown here is derived from an EMBL/GenBank/DDBJ whole genome shotgun (WGS) entry which is preliminary data.</text>
</comment>
<protein>
    <submittedName>
        <fullName evidence="1">Triacylglycerol lipase 1</fullName>
    </submittedName>
</protein>
<reference evidence="1 2" key="3">
    <citation type="submission" date="2019-11" db="EMBL/GenBank/DDBJ databases">
        <title>A de novo genome assembly of a pear dwarfing rootstock.</title>
        <authorList>
            <person name="Wang F."/>
            <person name="Wang J."/>
            <person name="Li S."/>
            <person name="Zhang Y."/>
            <person name="Fang M."/>
            <person name="Ma L."/>
            <person name="Zhao Y."/>
            <person name="Jiang S."/>
        </authorList>
    </citation>
    <scope>NUCLEOTIDE SEQUENCE [LARGE SCALE GENOMIC DNA]</scope>
    <source>
        <strain evidence="1">S2</strain>
        <tissue evidence="1">Leaf</tissue>
    </source>
</reference>
<evidence type="ECO:0000313" key="1">
    <source>
        <dbReference type="EMBL" id="KAB2596455.1"/>
    </source>
</evidence>
<organism evidence="1 2">
    <name type="scientific">Pyrus ussuriensis x Pyrus communis</name>
    <dbReference type="NCBI Taxonomy" id="2448454"/>
    <lineage>
        <taxon>Eukaryota</taxon>
        <taxon>Viridiplantae</taxon>
        <taxon>Streptophyta</taxon>
        <taxon>Embryophyta</taxon>
        <taxon>Tracheophyta</taxon>
        <taxon>Spermatophyta</taxon>
        <taxon>Magnoliopsida</taxon>
        <taxon>eudicotyledons</taxon>
        <taxon>Gunneridae</taxon>
        <taxon>Pentapetalae</taxon>
        <taxon>rosids</taxon>
        <taxon>fabids</taxon>
        <taxon>Rosales</taxon>
        <taxon>Rosaceae</taxon>
        <taxon>Amygdaloideae</taxon>
        <taxon>Maleae</taxon>
        <taxon>Pyrus</taxon>
    </lineage>
</organism>
<dbReference type="Proteomes" id="UP000327157">
    <property type="component" value="Chromosome 7"/>
</dbReference>
<proteinExistence type="predicted"/>